<dbReference type="InterPro" id="IPR026337">
    <property type="entry name" value="AKG_HExxH"/>
</dbReference>
<keyword evidence="2" id="KW-1185">Reference proteome</keyword>
<proteinExistence type="predicted"/>
<evidence type="ECO:0000313" key="1">
    <source>
        <dbReference type="EMBL" id="GIE03201.1"/>
    </source>
</evidence>
<gene>
    <name evidence="1" type="ORF">Adu01nite_45510</name>
</gene>
<reference evidence="1 2" key="1">
    <citation type="submission" date="2021-01" db="EMBL/GenBank/DDBJ databases">
        <title>Whole genome shotgun sequence of Actinoplanes durhamensis NBRC 14914.</title>
        <authorList>
            <person name="Komaki H."/>
            <person name="Tamura T."/>
        </authorList>
    </citation>
    <scope>NUCLEOTIDE SEQUENCE [LARGE SCALE GENOMIC DNA]</scope>
    <source>
        <strain evidence="1 2">NBRC 14914</strain>
    </source>
</reference>
<dbReference type="Proteomes" id="UP000637628">
    <property type="component" value="Unassembled WGS sequence"/>
</dbReference>
<sequence>MLSEECTPVIDAARPGRIRLGAETFDRLAAGGGDPAVIAELQAGQYSRRMVLLRAFLEAAGPGPAWSALERAERAAPGEVSAILMHPQVGSWLAYTLRRPADAGFGQLHAVAIVASAAAGLPYRAEVPLRDGRVMLPRLGMAMFDGCAPSAVAEIATEDGRIWLRHAGVRIDVPPPGVDGPGWWALRAVTVGDDVRLTVWLDDLDPMRDLADPVPPARLSDPAVARWTGLLAGAWDILVERHRPLAEALAAGVSSLVPLPVGEGWGTRSASSGDAFGAIMCSLPPDPVTLAVSLAHEFMHIKLGGLMHLVVLTEGSGRPGLYAPWRDDPRPAGGLLQGIYAFFGIAAFWRMQRHTADLPGKLADFEYAYARAQTREALGVARRDGGLTEAGRRFTDRLAAEMDTWQADRLDPEAVALAALVADGHRAGWRIRHGHPAAVDVAALAAAWQAGSAEPVAVAPSEVWPDETMRHWSSARLGLARRRLTAPDRYAAVRGESWGSGLSDADLALFAGDPVAARKGFAEQVHDDPASADAWTGLGLAMARAGMPGGAVLLARPEVVAALHAGLGGRPDPAGLAAWTESAIPHQF</sequence>
<organism evidence="1 2">
    <name type="scientific">Paractinoplanes durhamensis</name>
    <dbReference type="NCBI Taxonomy" id="113563"/>
    <lineage>
        <taxon>Bacteria</taxon>
        <taxon>Bacillati</taxon>
        <taxon>Actinomycetota</taxon>
        <taxon>Actinomycetes</taxon>
        <taxon>Micromonosporales</taxon>
        <taxon>Micromonosporaceae</taxon>
        <taxon>Paractinoplanes</taxon>
    </lineage>
</organism>
<protein>
    <submittedName>
        <fullName evidence="1">HEXXH motif domain-containing protein</fullName>
    </submittedName>
</protein>
<dbReference type="NCBIfam" id="TIGR04267">
    <property type="entry name" value="mod_HExxH"/>
    <property type="match status" value="1"/>
</dbReference>
<comment type="caution">
    <text evidence="1">The sequence shown here is derived from an EMBL/GenBank/DDBJ whole genome shotgun (WGS) entry which is preliminary data.</text>
</comment>
<name>A0ABQ3Z054_9ACTN</name>
<dbReference type="EMBL" id="BOML01000036">
    <property type="protein sequence ID" value="GIE03201.1"/>
    <property type="molecule type" value="Genomic_DNA"/>
</dbReference>
<evidence type="ECO:0000313" key="2">
    <source>
        <dbReference type="Proteomes" id="UP000637628"/>
    </source>
</evidence>
<accession>A0ABQ3Z054</accession>